<keyword evidence="2" id="KW-1185">Reference proteome</keyword>
<sequence length="82" mass="9144">MDEHESDIAWLLEYLQLKLGEHASAFTAKDLAYVGEFVLGGVPHQYWSYPNLGTPMWVTIKTHAGMQSIALTEMAPPARRVG</sequence>
<protein>
    <submittedName>
        <fullName evidence="1">Uncharacterized protein</fullName>
    </submittedName>
</protein>
<proteinExistence type="predicted"/>
<reference evidence="1 2" key="1">
    <citation type="journal article" date="2022" name="Res Sq">
        <title>Evolution of multicellular longitudinally dividing oral cavity symbionts (Neisseriaceae).</title>
        <authorList>
            <person name="Nyongesa S."/>
            <person name="Weber P."/>
            <person name="Bernet E."/>
            <person name="Pullido F."/>
            <person name="Nieckarz M."/>
            <person name="Delaby M."/>
            <person name="Nieves C."/>
            <person name="Viehboeck T."/>
            <person name="Krause N."/>
            <person name="Rivera-Millot A."/>
            <person name="Nakamura A."/>
            <person name="Vischer N."/>
            <person name="VanNieuwenhze M."/>
            <person name="Brun Y."/>
            <person name="Cava F."/>
            <person name="Bulgheresi S."/>
            <person name="Veyrier F."/>
        </authorList>
    </citation>
    <scope>NUCLEOTIDE SEQUENCE [LARGE SCALE GENOMIC DNA]</scope>
    <source>
        <strain evidence="1 2">SN4</strain>
    </source>
</reference>
<dbReference type="Proteomes" id="UP000832011">
    <property type="component" value="Chromosome"/>
</dbReference>
<organism evidence="1 2">
    <name type="scientific">Vitreoscilla massiliensis</name>
    <dbReference type="NCBI Taxonomy" id="1689272"/>
    <lineage>
        <taxon>Bacteria</taxon>
        <taxon>Pseudomonadati</taxon>
        <taxon>Pseudomonadota</taxon>
        <taxon>Betaproteobacteria</taxon>
        <taxon>Neisseriales</taxon>
        <taxon>Neisseriaceae</taxon>
        <taxon>Vitreoscilla</taxon>
    </lineage>
</organism>
<accession>A0ABY4DYT9</accession>
<gene>
    <name evidence="1" type="ORF">LVJ82_14655</name>
</gene>
<evidence type="ECO:0000313" key="2">
    <source>
        <dbReference type="Proteomes" id="UP000832011"/>
    </source>
</evidence>
<dbReference type="EMBL" id="CP091511">
    <property type="protein sequence ID" value="UOO88690.1"/>
    <property type="molecule type" value="Genomic_DNA"/>
</dbReference>
<name>A0ABY4DYT9_9NEIS</name>
<evidence type="ECO:0000313" key="1">
    <source>
        <dbReference type="EMBL" id="UOO88690.1"/>
    </source>
</evidence>
<dbReference type="RefSeq" id="WP_058357620.1">
    <property type="nucleotide sequence ID" value="NZ_CABKVG010000010.1"/>
</dbReference>